<evidence type="ECO:0000313" key="1">
    <source>
        <dbReference type="Ensembl" id="ENSCPRP00005021590.1"/>
    </source>
</evidence>
<organism evidence="1 2">
    <name type="scientific">Crocodylus porosus</name>
    <name type="common">Saltwater crocodile</name>
    <name type="synonym">Estuarine crocodile</name>
    <dbReference type="NCBI Taxonomy" id="8502"/>
    <lineage>
        <taxon>Eukaryota</taxon>
        <taxon>Metazoa</taxon>
        <taxon>Chordata</taxon>
        <taxon>Craniata</taxon>
        <taxon>Vertebrata</taxon>
        <taxon>Euteleostomi</taxon>
        <taxon>Archelosauria</taxon>
        <taxon>Archosauria</taxon>
        <taxon>Crocodylia</taxon>
        <taxon>Longirostres</taxon>
        <taxon>Crocodylidae</taxon>
        <taxon>Crocodylus</taxon>
    </lineage>
</organism>
<accession>A0A7M4G0M0</accession>
<evidence type="ECO:0000313" key="2">
    <source>
        <dbReference type="Proteomes" id="UP000594220"/>
    </source>
</evidence>
<dbReference type="InterPro" id="IPR015946">
    <property type="entry name" value="KH_dom-like_a/b"/>
</dbReference>
<keyword evidence="2" id="KW-1185">Reference proteome</keyword>
<proteinExistence type="predicted"/>
<dbReference type="AlphaFoldDB" id="A0A7M4G0M0"/>
<name>A0A7M4G0M0_CROPO</name>
<reference evidence="1" key="2">
    <citation type="submission" date="2025-09" db="UniProtKB">
        <authorList>
            <consortium name="Ensembl"/>
        </authorList>
    </citation>
    <scope>IDENTIFICATION</scope>
</reference>
<dbReference type="Proteomes" id="UP000594220">
    <property type="component" value="Unplaced"/>
</dbReference>
<dbReference type="GeneTree" id="ENSGT00950000184507"/>
<protein>
    <submittedName>
        <fullName evidence="1">Uncharacterized protein</fullName>
    </submittedName>
</protein>
<dbReference type="Gene3D" id="3.30.300.20">
    <property type="match status" value="1"/>
</dbReference>
<sequence length="130" mass="14177">LHPASLQHCRYIAGVFKARFSSPPNLPPSPRDRDGCSIVQVRVTPPRTEMILLATRALNGQAVVQKRFGFSGGSVELCSEKVAMRHLCTIAPAELLHYKHLEGLAVSRRGLLAPGMRHLTASSGSVPIKW</sequence>
<reference evidence="1" key="1">
    <citation type="submission" date="2025-08" db="UniProtKB">
        <authorList>
            <consortium name="Ensembl"/>
        </authorList>
    </citation>
    <scope>IDENTIFICATION</scope>
</reference>
<dbReference type="Ensembl" id="ENSCPRT00005025225.1">
    <property type="protein sequence ID" value="ENSCPRP00005021590.1"/>
    <property type="gene ID" value="ENSCPRG00005015017.1"/>
</dbReference>